<dbReference type="RefSeq" id="WP_290317701.1">
    <property type="nucleotide sequence ID" value="NZ_JAUFPN010000153.1"/>
</dbReference>
<evidence type="ECO:0000313" key="2">
    <source>
        <dbReference type="EMBL" id="MDN3565834.1"/>
    </source>
</evidence>
<organism evidence="2 3">
    <name type="scientific">Paeniroseomonas aquatica</name>
    <dbReference type="NCBI Taxonomy" id="373043"/>
    <lineage>
        <taxon>Bacteria</taxon>
        <taxon>Pseudomonadati</taxon>
        <taxon>Pseudomonadota</taxon>
        <taxon>Alphaproteobacteria</taxon>
        <taxon>Acetobacterales</taxon>
        <taxon>Acetobacteraceae</taxon>
        <taxon>Paeniroseomonas</taxon>
    </lineage>
</organism>
<proteinExistence type="predicted"/>
<evidence type="ECO:0000313" key="3">
    <source>
        <dbReference type="Proteomes" id="UP001529369"/>
    </source>
</evidence>
<keyword evidence="1" id="KW-0812">Transmembrane</keyword>
<comment type="caution">
    <text evidence="2">The sequence shown here is derived from an EMBL/GenBank/DDBJ whole genome shotgun (WGS) entry which is preliminary data.</text>
</comment>
<feature type="transmembrane region" description="Helical" evidence="1">
    <location>
        <begin position="49"/>
        <end position="70"/>
    </location>
</feature>
<name>A0ABT8A800_9PROT</name>
<accession>A0ABT8A800</accession>
<reference evidence="3" key="1">
    <citation type="journal article" date="2019" name="Int. J. Syst. Evol. Microbiol.">
        <title>The Global Catalogue of Microorganisms (GCM) 10K type strain sequencing project: providing services to taxonomists for standard genome sequencing and annotation.</title>
        <authorList>
            <consortium name="The Broad Institute Genomics Platform"/>
            <consortium name="The Broad Institute Genome Sequencing Center for Infectious Disease"/>
            <person name="Wu L."/>
            <person name="Ma J."/>
        </authorList>
    </citation>
    <scope>NUCLEOTIDE SEQUENCE [LARGE SCALE GENOMIC DNA]</scope>
    <source>
        <strain evidence="3">CECT 7131</strain>
    </source>
</reference>
<sequence>MPYSTWSEAQRHWRAQAKASTPTRRRRRHAHRIDVVQWLLDLQRGGNPWVTLGGAFLAWGTVVFLTLSLLEVIQL</sequence>
<protein>
    <submittedName>
        <fullName evidence="2">Uncharacterized protein</fullName>
    </submittedName>
</protein>
<dbReference type="EMBL" id="JAUFPN010000153">
    <property type="protein sequence ID" value="MDN3565834.1"/>
    <property type="molecule type" value="Genomic_DNA"/>
</dbReference>
<gene>
    <name evidence="2" type="ORF">QWZ14_15805</name>
</gene>
<evidence type="ECO:0000256" key="1">
    <source>
        <dbReference type="SAM" id="Phobius"/>
    </source>
</evidence>
<keyword evidence="3" id="KW-1185">Reference proteome</keyword>
<keyword evidence="1" id="KW-1133">Transmembrane helix</keyword>
<dbReference type="Proteomes" id="UP001529369">
    <property type="component" value="Unassembled WGS sequence"/>
</dbReference>
<keyword evidence="1" id="KW-0472">Membrane</keyword>